<keyword evidence="11" id="KW-1185">Reference proteome</keyword>
<evidence type="ECO:0000256" key="7">
    <source>
        <dbReference type="SAM" id="MobiDB-lite"/>
    </source>
</evidence>
<dbReference type="EC" id="2.5.1.157" evidence="6"/>
<feature type="domain" description="16S/18S rRNA aminocarboxypropyltransferase Tsr3 C-terminal" evidence="8">
    <location>
        <begin position="130"/>
        <end position="256"/>
    </location>
</feature>
<comment type="function">
    <text evidence="6">Aminocarboxypropyltransferase that catalyzes the aminocarboxypropyl transfer on pseudouridine in 18S rRNA. It constitutes the last step in biosynthesis of the hypermodified N1-methyl-N3-(3-amino-3-carboxypropyl) pseudouridine (m1acp3-Psi).</text>
</comment>
<dbReference type="PANTHER" id="PTHR20426:SF0">
    <property type="entry name" value="18S RRNA AMINOCARBOXYPROPYLTRANSFERASE"/>
    <property type="match status" value="1"/>
</dbReference>
<protein>
    <recommendedName>
        <fullName evidence="6">18S rRNA aminocarboxypropyltransferase</fullName>
        <ecNumber evidence="6">2.5.1.157</ecNumber>
    </recommendedName>
</protein>
<feature type="compositionally biased region" description="Acidic residues" evidence="7">
    <location>
        <begin position="291"/>
        <end position="311"/>
    </location>
</feature>
<reference evidence="10" key="1">
    <citation type="submission" date="2021-02" db="EMBL/GenBank/DDBJ databases">
        <authorList>
            <person name="Nowell W R."/>
        </authorList>
    </citation>
    <scope>NUCLEOTIDE SEQUENCE</scope>
    <source>
        <strain evidence="10">Ploen Becks lab</strain>
    </source>
</reference>
<dbReference type="GO" id="GO:0106388">
    <property type="term" value="F:rRNA small subunit aminocarboxypropyltransferase activity"/>
    <property type="evidence" value="ECO:0007669"/>
    <property type="project" value="UniProtKB-EC"/>
</dbReference>
<evidence type="ECO:0000313" key="11">
    <source>
        <dbReference type="Proteomes" id="UP000663879"/>
    </source>
</evidence>
<dbReference type="AlphaFoldDB" id="A0A814HH87"/>
<keyword evidence="5 6" id="KW-0949">S-adenosyl-L-methionine</keyword>
<comment type="caution">
    <text evidence="10">The sequence shown here is derived from an EMBL/GenBank/DDBJ whole genome shotgun (WGS) entry which is preliminary data.</text>
</comment>
<dbReference type="InterPro" id="IPR007177">
    <property type="entry name" value="Tsr3_C"/>
</dbReference>
<feature type="domain" description="RNase L inhibitor RLI-like possible metal-binding" evidence="9">
    <location>
        <begin position="96"/>
        <end position="126"/>
    </location>
</feature>
<keyword evidence="2 6" id="KW-0690">Ribosome biogenesis</keyword>
<dbReference type="Pfam" id="PF04034">
    <property type="entry name" value="Ribo_biogen_C"/>
    <property type="match status" value="1"/>
</dbReference>
<feature type="region of interest" description="Disordered" evidence="7">
    <location>
        <begin position="1"/>
        <end position="86"/>
    </location>
</feature>
<keyword evidence="3 6" id="KW-0698">rRNA processing</keyword>
<dbReference type="GO" id="GO:0030490">
    <property type="term" value="P:maturation of SSU-rRNA"/>
    <property type="evidence" value="ECO:0007669"/>
    <property type="project" value="TreeGrafter"/>
</dbReference>
<gene>
    <name evidence="10" type="ORF">OXX778_LOCUS16881</name>
</gene>
<sequence>MSRQNRKGKSDMHKSMSAKSSSSHGKSKSSGKQSRSARMSKEEGFLHESEEFRSTTNDLNEEDSENEIENSNESQGEEEEEEVVNEEDNFPFDLGMWDLSQCDPKKCSGRKLARLGFVRTLRLTQRFTGVVLTPVATKCIGPDDKEIVQNCGLGVVDCSWAKLAETPFSRMKCAHPRLLPYLIATNPINYGNPCKLSCVEAFAAAFWIVGLKEYGKKLLAKFKWGHSFYEVNEELLDMYANCKDGSEVVKKQNEFLKNEKERRLTDNTNDFFDITSKGYNPNRSRPRDIPETEDEEEEEYEDEEQDEENDTEATMSKDINENVLKKETNLDEIVKKVEKI</sequence>
<evidence type="ECO:0000259" key="9">
    <source>
        <dbReference type="Pfam" id="PF04068"/>
    </source>
</evidence>
<dbReference type="InterPro" id="IPR022968">
    <property type="entry name" value="Tsr3-like"/>
</dbReference>
<dbReference type="GO" id="GO:0000455">
    <property type="term" value="P:enzyme-directed rRNA pseudouridine synthesis"/>
    <property type="evidence" value="ECO:0007669"/>
    <property type="project" value="UniProtKB-UniRule"/>
</dbReference>
<feature type="binding site" evidence="6">
    <location>
        <position position="179"/>
    </location>
    <ligand>
        <name>S-adenosyl-L-methionine</name>
        <dbReference type="ChEBI" id="CHEBI:59789"/>
    </ligand>
</feature>
<feature type="compositionally biased region" description="Acidic residues" evidence="7">
    <location>
        <begin position="59"/>
        <end position="86"/>
    </location>
</feature>
<feature type="region of interest" description="Disordered" evidence="7">
    <location>
        <begin position="270"/>
        <end position="323"/>
    </location>
</feature>
<comment type="similarity">
    <text evidence="6">Belongs to the TDD superfamily. TSR3 family.</text>
</comment>
<keyword evidence="4 6" id="KW-0808">Transferase</keyword>
<feature type="compositionally biased region" description="Low complexity" evidence="7">
    <location>
        <begin position="15"/>
        <end position="37"/>
    </location>
</feature>
<proteinExistence type="inferred from homology"/>
<evidence type="ECO:0000256" key="1">
    <source>
        <dbReference type="ARBA" id="ARBA00022490"/>
    </source>
</evidence>
<dbReference type="HAMAP" id="MF_01116">
    <property type="entry name" value="TSR3"/>
    <property type="match status" value="1"/>
</dbReference>
<evidence type="ECO:0000256" key="2">
    <source>
        <dbReference type="ARBA" id="ARBA00022517"/>
    </source>
</evidence>
<evidence type="ECO:0000256" key="4">
    <source>
        <dbReference type="ARBA" id="ARBA00022679"/>
    </source>
</evidence>
<name>A0A814HH87_9BILA</name>
<dbReference type="NCBIfam" id="NF002621">
    <property type="entry name" value="PRK02287.1"/>
    <property type="match status" value="1"/>
</dbReference>
<keyword evidence="1" id="KW-0963">Cytoplasm</keyword>
<dbReference type="Proteomes" id="UP000663879">
    <property type="component" value="Unassembled WGS sequence"/>
</dbReference>
<evidence type="ECO:0000259" key="8">
    <source>
        <dbReference type="Pfam" id="PF04034"/>
    </source>
</evidence>
<feature type="binding site" evidence="6">
    <location>
        <position position="156"/>
    </location>
    <ligand>
        <name>S-adenosyl-L-methionine</name>
        <dbReference type="ChEBI" id="CHEBI:59789"/>
    </ligand>
</feature>
<dbReference type="Pfam" id="PF04068">
    <property type="entry name" value="Fer4_RLI"/>
    <property type="match status" value="1"/>
</dbReference>
<organism evidence="10 11">
    <name type="scientific">Brachionus calyciflorus</name>
    <dbReference type="NCBI Taxonomy" id="104777"/>
    <lineage>
        <taxon>Eukaryota</taxon>
        <taxon>Metazoa</taxon>
        <taxon>Spiralia</taxon>
        <taxon>Gnathifera</taxon>
        <taxon>Rotifera</taxon>
        <taxon>Eurotatoria</taxon>
        <taxon>Monogononta</taxon>
        <taxon>Pseudotrocha</taxon>
        <taxon>Ploima</taxon>
        <taxon>Brachionidae</taxon>
        <taxon>Brachionus</taxon>
    </lineage>
</organism>
<comment type="catalytic activity">
    <reaction evidence="6">
        <text>an N(1)-methylpseudouridine in rRNA + S-adenosyl-L-methionine = N(1)-methyl-N(3)-[(3S)-3-amino-3-carboxypropyl]pseudouridine in rRNA + S-methyl-5'-thioadenosine + H(+)</text>
        <dbReference type="Rhea" id="RHEA:63296"/>
        <dbReference type="Rhea" id="RHEA-COMP:11634"/>
        <dbReference type="Rhea" id="RHEA-COMP:16310"/>
        <dbReference type="ChEBI" id="CHEBI:15378"/>
        <dbReference type="ChEBI" id="CHEBI:17509"/>
        <dbReference type="ChEBI" id="CHEBI:59789"/>
        <dbReference type="ChEBI" id="CHEBI:74890"/>
        <dbReference type="ChEBI" id="CHEBI:146234"/>
        <dbReference type="EC" id="2.5.1.157"/>
    </reaction>
</comment>
<evidence type="ECO:0000256" key="6">
    <source>
        <dbReference type="HAMAP-Rule" id="MF_03146"/>
    </source>
</evidence>
<dbReference type="OrthoDB" id="10262062at2759"/>
<accession>A0A814HH87</accession>
<comment type="caution">
    <text evidence="6">Lacks conserved residue(s) required for the propagation of feature annotation.</text>
</comment>
<dbReference type="InterPro" id="IPR007209">
    <property type="entry name" value="RNaseL-inhib-like_metal-bd_dom"/>
</dbReference>
<evidence type="ECO:0000256" key="3">
    <source>
        <dbReference type="ARBA" id="ARBA00022552"/>
    </source>
</evidence>
<dbReference type="EMBL" id="CAJNOC010004133">
    <property type="protein sequence ID" value="CAF1010818.1"/>
    <property type="molecule type" value="Genomic_DNA"/>
</dbReference>
<evidence type="ECO:0000256" key="5">
    <source>
        <dbReference type="ARBA" id="ARBA00022691"/>
    </source>
</evidence>
<dbReference type="PANTHER" id="PTHR20426">
    <property type="entry name" value="RIBOSOME BIOGENESIS PROTEIN TSR3 HOMOLOG"/>
    <property type="match status" value="1"/>
</dbReference>
<dbReference type="GO" id="GO:1904047">
    <property type="term" value="F:S-adenosyl-L-methionine binding"/>
    <property type="evidence" value="ECO:0007669"/>
    <property type="project" value="UniProtKB-UniRule"/>
</dbReference>
<evidence type="ECO:0000313" key="10">
    <source>
        <dbReference type="EMBL" id="CAF1010818.1"/>
    </source>
</evidence>
<feature type="binding site" evidence="6">
    <location>
        <position position="108"/>
    </location>
    <ligand>
        <name>S-adenosyl-L-methionine</name>
        <dbReference type="ChEBI" id="CHEBI:59789"/>
    </ligand>
</feature>
<feature type="compositionally biased region" description="Basic and acidic residues" evidence="7">
    <location>
        <begin position="39"/>
        <end position="53"/>
    </location>
</feature>